<dbReference type="GO" id="GO:0006308">
    <property type="term" value="P:DNA catabolic process"/>
    <property type="evidence" value="ECO:0007669"/>
    <property type="project" value="InterPro"/>
</dbReference>
<dbReference type="GO" id="GO:0016788">
    <property type="term" value="F:hydrolase activity, acting on ester bonds"/>
    <property type="evidence" value="ECO:0007669"/>
    <property type="project" value="InterPro"/>
</dbReference>
<keyword evidence="7" id="KW-0325">Glycoprotein</keyword>
<dbReference type="PANTHER" id="PTHR33146">
    <property type="entry name" value="ENDONUCLEASE 4"/>
    <property type="match status" value="1"/>
</dbReference>
<dbReference type="InterPro" id="IPR008947">
    <property type="entry name" value="PLipase_C/P1_nuclease_dom_sf"/>
</dbReference>
<gene>
    <name evidence="8" type="ORF">KVV02_008826</name>
</gene>
<dbReference type="GO" id="GO:0046872">
    <property type="term" value="F:metal ion binding"/>
    <property type="evidence" value="ECO:0007669"/>
    <property type="project" value="UniProtKB-KW"/>
</dbReference>
<keyword evidence="5" id="KW-0378">Hydrolase</keyword>
<keyword evidence="4" id="KW-0255">Endonuclease</keyword>
<keyword evidence="6" id="KW-1015">Disulfide bond</keyword>
<evidence type="ECO:0000256" key="4">
    <source>
        <dbReference type="ARBA" id="ARBA00022759"/>
    </source>
</evidence>
<dbReference type="InterPro" id="IPR003154">
    <property type="entry name" value="S1/P1nuclease"/>
</dbReference>
<dbReference type="SUPFAM" id="SSF48537">
    <property type="entry name" value="Phospholipase C/P1 nuclease"/>
    <property type="match status" value="1"/>
</dbReference>
<dbReference type="CDD" id="cd11010">
    <property type="entry name" value="S1-P1_nuclease"/>
    <property type="match status" value="1"/>
</dbReference>
<evidence type="ECO:0000256" key="7">
    <source>
        <dbReference type="ARBA" id="ARBA00023180"/>
    </source>
</evidence>
<accession>A0A9P8A6Q9</accession>
<dbReference type="AlphaFoldDB" id="A0A9P8A6Q9"/>
<dbReference type="Proteomes" id="UP000717515">
    <property type="component" value="Unassembled WGS sequence"/>
</dbReference>
<evidence type="ECO:0000313" key="9">
    <source>
        <dbReference type="Proteomes" id="UP000717515"/>
    </source>
</evidence>
<keyword evidence="2" id="KW-0540">Nuclease</keyword>
<evidence type="ECO:0000256" key="6">
    <source>
        <dbReference type="ARBA" id="ARBA00023157"/>
    </source>
</evidence>
<evidence type="ECO:0000256" key="3">
    <source>
        <dbReference type="ARBA" id="ARBA00022723"/>
    </source>
</evidence>
<evidence type="ECO:0000313" key="8">
    <source>
        <dbReference type="EMBL" id="KAG9323426.1"/>
    </source>
</evidence>
<name>A0A9P8A6Q9_MORAP</name>
<reference evidence="8" key="1">
    <citation type="submission" date="2021-07" db="EMBL/GenBank/DDBJ databases">
        <title>Draft genome of Mortierella alpina, strain LL118, isolated from an aspen leaf litter sample.</title>
        <authorList>
            <person name="Yang S."/>
            <person name="Vinatzer B.A."/>
        </authorList>
    </citation>
    <scope>NUCLEOTIDE SEQUENCE</scope>
    <source>
        <strain evidence="8">LL118</strain>
    </source>
</reference>
<evidence type="ECO:0000256" key="1">
    <source>
        <dbReference type="ARBA" id="ARBA00009547"/>
    </source>
</evidence>
<feature type="non-terminal residue" evidence="8">
    <location>
        <position position="1"/>
    </location>
</feature>
<dbReference type="EMBL" id="JAIFTL010000101">
    <property type="protein sequence ID" value="KAG9323426.1"/>
    <property type="molecule type" value="Genomic_DNA"/>
</dbReference>
<evidence type="ECO:0000256" key="2">
    <source>
        <dbReference type="ARBA" id="ARBA00022722"/>
    </source>
</evidence>
<dbReference type="GO" id="GO:0004519">
    <property type="term" value="F:endonuclease activity"/>
    <property type="evidence" value="ECO:0007669"/>
    <property type="project" value="UniProtKB-KW"/>
</dbReference>
<comment type="similarity">
    <text evidence="1">Belongs to the nuclease type I family.</text>
</comment>
<protein>
    <submittedName>
        <fullName evidence="8">Uncharacterized protein</fullName>
    </submittedName>
</protein>
<dbReference type="GO" id="GO:0003676">
    <property type="term" value="F:nucleic acid binding"/>
    <property type="evidence" value="ECO:0007669"/>
    <property type="project" value="InterPro"/>
</dbReference>
<dbReference type="Pfam" id="PF02265">
    <property type="entry name" value="S1-P1_nuclease"/>
    <property type="match status" value="1"/>
</dbReference>
<comment type="caution">
    <text evidence="8">The sequence shown here is derived from an EMBL/GenBank/DDBJ whole genome shotgun (WGS) entry which is preliminary data.</text>
</comment>
<keyword evidence="3" id="KW-0479">Metal-binding</keyword>
<evidence type="ECO:0000256" key="5">
    <source>
        <dbReference type="ARBA" id="ARBA00022801"/>
    </source>
</evidence>
<dbReference type="PANTHER" id="PTHR33146:SF26">
    <property type="entry name" value="ENDONUCLEASE 4"/>
    <property type="match status" value="1"/>
</dbReference>
<dbReference type="Gene3D" id="1.10.575.10">
    <property type="entry name" value="P1 Nuclease"/>
    <property type="match status" value="1"/>
</dbReference>
<proteinExistence type="inferred from homology"/>
<organism evidence="8 9">
    <name type="scientific">Mortierella alpina</name>
    <name type="common">Oleaginous fungus</name>
    <name type="synonym">Mortierella renispora</name>
    <dbReference type="NCBI Taxonomy" id="64518"/>
    <lineage>
        <taxon>Eukaryota</taxon>
        <taxon>Fungi</taxon>
        <taxon>Fungi incertae sedis</taxon>
        <taxon>Mucoromycota</taxon>
        <taxon>Mortierellomycotina</taxon>
        <taxon>Mortierellomycetes</taxon>
        <taxon>Mortierellales</taxon>
        <taxon>Mortierellaceae</taxon>
        <taxon>Mortierella</taxon>
    </lineage>
</organism>
<sequence>VADEVPQAGQAGPTQTPKRFWDETAAQPLETLQTTPATLKSLLGSIWEQLKLQSDPKAMAKQEASIVFVTFPIYKGKGDRLNWANQRPIALLPVLRKIWERCIVDVVQDIPFDICHTLTGQVAQKLLTPETAEQIKVILSPRYNGLLSRAALWADAVKHRPKYKWSKVFHYVNTPGDDPPDTCRFEYAYAGKDVINGLFNMTSQLQQYMITKPRTLEEKSAREDALKFFVHFMGDVHQPLHICGKDRGGNEALVRWGQDNNSNLHEVWDGKLILKDVEDRFNNDPKAYLDDIIDMTSGRWQLEASNWTYCDPHKNQATHPWIGNTKSITSLCPIEWARDMNKLNCQYVWKDYDPRRPPRRDYSKHYFETMTGADSEFMVQKLIAMGGVRMATILNQIYDPDNMTA</sequence>